<feature type="region of interest" description="Disordered" evidence="1">
    <location>
        <begin position="49"/>
        <end position="69"/>
    </location>
</feature>
<sequence>MVEFYIISLFKNKYKKSIVKRKDYKLTSLRSSPRRSTLARCRGQERRRWGRVESSGTAEDPTAKQIFAG</sequence>
<dbReference type="EMBL" id="KY684113">
    <property type="protein sequence ID" value="ARF12517.1"/>
    <property type="molecule type" value="Genomic_DNA"/>
</dbReference>
<protein>
    <submittedName>
        <fullName evidence="2">Uncharacterized protein</fullName>
    </submittedName>
</protein>
<organism evidence="2">
    <name type="scientific">Klosneuvirus KNV1</name>
    <dbReference type="NCBI Taxonomy" id="1977640"/>
    <lineage>
        <taxon>Viruses</taxon>
        <taxon>Varidnaviria</taxon>
        <taxon>Bamfordvirae</taxon>
        <taxon>Nucleocytoviricota</taxon>
        <taxon>Megaviricetes</taxon>
        <taxon>Imitervirales</taxon>
        <taxon>Mimiviridae</taxon>
        <taxon>Klosneuvirinae</taxon>
        <taxon>Klosneuvirus</taxon>
    </lineage>
</organism>
<name>A0A1V0SLA6_9VIRU</name>
<accession>A0A1V0SLA6</accession>
<proteinExistence type="predicted"/>
<gene>
    <name evidence="2" type="ORF">Klosneuvirus_6_79</name>
</gene>
<evidence type="ECO:0000256" key="1">
    <source>
        <dbReference type="SAM" id="MobiDB-lite"/>
    </source>
</evidence>
<reference evidence="2" key="1">
    <citation type="journal article" date="2017" name="Science">
        <title>Giant viruses with an expanded complement of translation system components.</title>
        <authorList>
            <person name="Schulz F."/>
            <person name="Yutin N."/>
            <person name="Ivanova N.N."/>
            <person name="Ortega D.R."/>
            <person name="Lee T.K."/>
            <person name="Vierheilig J."/>
            <person name="Daims H."/>
            <person name="Horn M."/>
            <person name="Wagner M."/>
            <person name="Jensen G.J."/>
            <person name="Kyrpides N.C."/>
            <person name="Koonin E.V."/>
            <person name="Woyke T."/>
        </authorList>
    </citation>
    <scope>NUCLEOTIDE SEQUENCE</scope>
    <source>
        <strain evidence="2">KNV1</strain>
    </source>
</reference>
<evidence type="ECO:0000313" key="2">
    <source>
        <dbReference type="EMBL" id="ARF12517.1"/>
    </source>
</evidence>